<evidence type="ECO:0000313" key="4">
    <source>
        <dbReference type="EMBL" id="RJF71954.1"/>
    </source>
</evidence>
<dbReference type="InterPro" id="IPR050194">
    <property type="entry name" value="Glycosyltransferase_grp1"/>
</dbReference>
<gene>
    <name evidence="4" type="ORF">D3875_10645</name>
</gene>
<protein>
    <submittedName>
        <fullName evidence="4">Glycosyltransferase family 1 protein</fullName>
    </submittedName>
</protein>
<dbReference type="AlphaFoldDB" id="A0A418V774"/>
<dbReference type="InterPro" id="IPR028098">
    <property type="entry name" value="Glyco_trans_4-like_N"/>
</dbReference>
<evidence type="ECO:0000259" key="2">
    <source>
        <dbReference type="Pfam" id="PF00534"/>
    </source>
</evidence>
<reference evidence="4 5" key="1">
    <citation type="submission" date="2018-09" db="EMBL/GenBank/DDBJ databases">
        <authorList>
            <person name="Zhu H."/>
        </authorList>
    </citation>
    <scope>NUCLEOTIDE SEQUENCE [LARGE SCALE GENOMIC DNA]</scope>
    <source>
        <strain evidence="4 5">K2S05-167</strain>
    </source>
</reference>
<evidence type="ECO:0000313" key="5">
    <source>
        <dbReference type="Proteomes" id="UP000286287"/>
    </source>
</evidence>
<keyword evidence="5" id="KW-1185">Reference proteome</keyword>
<feature type="domain" description="Glycosyl transferase family 1" evidence="2">
    <location>
        <begin position="416"/>
        <end position="531"/>
    </location>
</feature>
<dbReference type="PANTHER" id="PTHR45947">
    <property type="entry name" value="SULFOQUINOVOSYL TRANSFERASE SQD2"/>
    <property type="match status" value="1"/>
</dbReference>
<feature type="domain" description="Glycosyltransferase subfamily 4-like N-terminal" evidence="3">
    <location>
        <begin position="236"/>
        <end position="400"/>
    </location>
</feature>
<dbReference type="Proteomes" id="UP000286287">
    <property type="component" value="Unassembled WGS sequence"/>
</dbReference>
<dbReference type="Pfam" id="PF13439">
    <property type="entry name" value="Glyco_transf_4"/>
    <property type="match status" value="1"/>
</dbReference>
<name>A0A418V774_9DEIO</name>
<evidence type="ECO:0000259" key="3">
    <source>
        <dbReference type="Pfam" id="PF13439"/>
    </source>
</evidence>
<feature type="region of interest" description="Disordered" evidence="1">
    <location>
        <begin position="74"/>
        <end position="123"/>
    </location>
</feature>
<evidence type="ECO:0000256" key="1">
    <source>
        <dbReference type="SAM" id="MobiDB-lite"/>
    </source>
</evidence>
<sequence>METRRLFHALAAVRYGTPAGCGDGSGVPRGQPAALQHRIRAGHACAWRFLGAGLPDGGLRRSCLRGGADHQPALGSLFRQPAEHSVSAADRPGHRGRGHTGPVDCPGGYTGGPAGSGAGLRSSVRRSGRTFRLVDGSRSGQLRCLDTGICYDGHATLHRTSTAFCWGDGPTVAVMSAVDSRIWSNRRGPGHAGRQYRSIAGKRGSRCSGAGKKEHIMKPVHHQLRVLHVVGSMNHGGVETWLMNLLRNVRRDEIAFDFLVHSQQEAAYDAELTRLGAARYVSRWPDQPLRYAWTLYRTLRRHGPYDAVHSHVHHFSALVLLMARLAGVPRRIAHSHSDITTARKNASFLRRLYLRITEWLLGLTATSGLAVSETSAEALFGPTWRRNKKWKVMYSGIDLSGYPTPTNRAALRARRRTDLGIPQDTFVIGHVGRFHPVKNHAFLIRIFRELLAREPKAYLVMVGAGPLRDQIEAQISTWGLQGSVSVLSGLDDVGVALQCMDVYVMPSVYEGLPISCLEAQATGLPILTSDTISSEVFVEFDPRYQLSLQDSVGTWVNRILEIRNHDILAERRTMHGSRFDAQVNLQQLKAEYA</sequence>
<accession>A0A418V774</accession>
<feature type="compositionally biased region" description="Gly residues" evidence="1">
    <location>
        <begin position="108"/>
        <end position="118"/>
    </location>
</feature>
<proteinExistence type="predicted"/>
<dbReference type="SUPFAM" id="SSF53756">
    <property type="entry name" value="UDP-Glycosyltransferase/glycogen phosphorylase"/>
    <property type="match status" value="1"/>
</dbReference>
<dbReference type="InterPro" id="IPR001296">
    <property type="entry name" value="Glyco_trans_1"/>
</dbReference>
<comment type="caution">
    <text evidence="4">The sequence shown here is derived from an EMBL/GenBank/DDBJ whole genome shotgun (WGS) entry which is preliminary data.</text>
</comment>
<dbReference type="GO" id="GO:0016757">
    <property type="term" value="F:glycosyltransferase activity"/>
    <property type="evidence" value="ECO:0007669"/>
    <property type="project" value="InterPro"/>
</dbReference>
<dbReference type="Gene3D" id="3.40.50.2000">
    <property type="entry name" value="Glycogen Phosphorylase B"/>
    <property type="match status" value="2"/>
</dbReference>
<dbReference type="PANTHER" id="PTHR45947:SF3">
    <property type="entry name" value="SULFOQUINOVOSYL TRANSFERASE SQD2"/>
    <property type="match status" value="1"/>
</dbReference>
<keyword evidence="4" id="KW-0808">Transferase</keyword>
<dbReference type="EMBL" id="QYUJ01000014">
    <property type="protein sequence ID" value="RJF71954.1"/>
    <property type="molecule type" value="Genomic_DNA"/>
</dbReference>
<organism evidence="4 5">
    <name type="scientific">Deinococcus cavernae</name>
    <dbReference type="NCBI Taxonomy" id="2320857"/>
    <lineage>
        <taxon>Bacteria</taxon>
        <taxon>Thermotogati</taxon>
        <taxon>Deinococcota</taxon>
        <taxon>Deinococci</taxon>
        <taxon>Deinococcales</taxon>
        <taxon>Deinococcaceae</taxon>
        <taxon>Deinococcus</taxon>
    </lineage>
</organism>
<dbReference type="Pfam" id="PF00534">
    <property type="entry name" value="Glycos_transf_1"/>
    <property type="match status" value="1"/>
</dbReference>